<dbReference type="STRING" id="218491.ECA2614A"/>
<dbReference type="InterPro" id="IPR058979">
    <property type="entry name" value="LysC-like"/>
</dbReference>
<reference evidence="2" key="1">
    <citation type="submission" date="2004-02" db="EMBL/GenBank/DDBJ databases">
        <title>The genome sequence of the enterobacterial phytopathogen Erwinia carotovora subsp. atroseptica SCRI1043 and functional genomic identification of novel virulence factors.</title>
        <authorList>
            <person name="Bell K.S."/>
            <person name="Sebaihia M."/>
            <person name="Pritchard L."/>
            <person name="Holden M."/>
            <person name="Hyman L.J."/>
            <person name="Holeva M.C."/>
            <person name="Thomson N.R."/>
            <person name="Bentley S.D."/>
            <person name="Churcher C."/>
            <person name="Mungall K."/>
            <person name="Atkin R."/>
            <person name="Bason N."/>
            <person name="Brooks K."/>
            <person name="Chillingworth T."/>
            <person name="Clark K."/>
            <person name="Doggett J."/>
            <person name="Fraser A."/>
            <person name="Hance Z."/>
            <person name="Hauser H."/>
            <person name="Jagels K."/>
            <person name="Moule S."/>
            <person name="Norbertczak H."/>
            <person name="Ormond D."/>
            <person name="Price C."/>
            <person name="Quail M.A."/>
            <person name="Sanders M."/>
            <person name="Walker D."/>
            <person name="Whitehead S."/>
            <person name="Salmond G.P.C."/>
            <person name="Birch P.R.J."/>
            <person name="Barrell B.G."/>
            <person name="Parkhill J."/>
            <person name="Toth I.K."/>
        </authorList>
    </citation>
    <scope>NUCLEOTIDE SEQUENCE</scope>
    <source>
        <strain evidence="2">SCRI1043</strain>
    </source>
</reference>
<name>Q6D3X9_PECAS</name>
<organism evidence="2 3">
    <name type="scientific">Pectobacterium atrosepticum (strain SCRI 1043 / ATCC BAA-672)</name>
    <name type="common">Erwinia carotovora subsp. atroseptica</name>
    <dbReference type="NCBI Taxonomy" id="218491"/>
    <lineage>
        <taxon>Bacteria</taxon>
        <taxon>Pseudomonadati</taxon>
        <taxon>Pseudomonadota</taxon>
        <taxon>Gammaproteobacteria</taxon>
        <taxon>Enterobacterales</taxon>
        <taxon>Pectobacteriaceae</taxon>
        <taxon>Pectobacterium</taxon>
    </lineage>
</organism>
<evidence type="ECO:0000313" key="2">
    <source>
        <dbReference type="EMBL" id="CAG75515.1"/>
    </source>
</evidence>
<feature type="signal peptide" evidence="1">
    <location>
        <begin position="1"/>
        <end position="24"/>
    </location>
</feature>
<dbReference type="AlphaFoldDB" id="Q6D3X9"/>
<dbReference type="eggNOG" id="ENOG50335QN">
    <property type="taxonomic scope" value="Bacteria"/>
</dbReference>
<sequence>MKTKSLSIGLTLFCLLILSGCVSDRLSPAVALTVNGCLKLTPCRFPASSPQTNGDLNNQLDETEAALADCADQVDITIACQERGSASAGIASKHDEGQ</sequence>
<dbReference type="InterPro" id="IPR047737">
    <property type="entry name" value="LysC"/>
</dbReference>
<dbReference type="EMBL" id="BX950851">
    <property type="protein sequence ID" value="CAG75515.1"/>
    <property type="molecule type" value="Genomic_DNA"/>
</dbReference>
<dbReference type="Proteomes" id="UP000007966">
    <property type="component" value="Chromosome"/>
</dbReference>
<keyword evidence="3" id="KW-1185">Reference proteome</keyword>
<dbReference type="PROSITE" id="PS51257">
    <property type="entry name" value="PROKAR_LIPOPROTEIN"/>
    <property type="match status" value="1"/>
</dbReference>
<dbReference type="NCBIfam" id="NF038368">
    <property type="entry name" value="P2_Rz1"/>
    <property type="match status" value="1"/>
</dbReference>
<dbReference type="HOGENOM" id="CLU_155769_1_0_6"/>
<evidence type="ECO:0000313" key="3">
    <source>
        <dbReference type="Proteomes" id="UP000007966"/>
    </source>
</evidence>
<protein>
    <submittedName>
        <fullName evidence="2">Conserved phage protein (Thought to be involved in host lysis)</fullName>
    </submittedName>
</protein>
<feature type="chain" id="PRO_5004272378" evidence="1">
    <location>
        <begin position="25"/>
        <end position="98"/>
    </location>
</feature>
<dbReference type="KEGG" id="eca:ECA2614A"/>
<proteinExistence type="predicted"/>
<accession>Q6D3X9</accession>
<dbReference type="Pfam" id="PF23793">
    <property type="entry name" value="LysC"/>
    <property type="match status" value="1"/>
</dbReference>
<keyword evidence="1" id="KW-0732">Signal</keyword>
<gene>
    <name evidence="2" type="ORF">ECA2614A</name>
</gene>
<evidence type="ECO:0000256" key="1">
    <source>
        <dbReference type="SAM" id="SignalP"/>
    </source>
</evidence>